<comment type="caution">
    <text evidence="1">The sequence shown here is derived from an EMBL/GenBank/DDBJ whole genome shotgun (WGS) entry which is preliminary data.</text>
</comment>
<reference evidence="1 2" key="1">
    <citation type="submission" date="2014-07" db="EMBL/GenBank/DDBJ databases">
        <title>Draft Genome Sequence of Gephyronic Acid Producer, Cystobacter violaceus Strain Cb vi76.</title>
        <authorList>
            <person name="Stevens D.C."/>
            <person name="Young J."/>
            <person name="Carmichael R."/>
            <person name="Tan J."/>
            <person name="Taylor R.E."/>
        </authorList>
    </citation>
    <scope>NUCLEOTIDE SEQUENCE [LARGE SCALE GENOMIC DNA]</scope>
    <source>
        <strain evidence="1 2">Cb vi76</strain>
    </source>
</reference>
<protein>
    <submittedName>
        <fullName evidence="1">Uncharacterized protein</fullName>
    </submittedName>
</protein>
<gene>
    <name evidence="1" type="ORF">Q664_34620</name>
</gene>
<accession>A0A084SM26</accession>
<evidence type="ECO:0000313" key="1">
    <source>
        <dbReference type="EMBL" id="KFA89511.1"/>
    </source>
</evidence>
<dbReference type="EMBL" id="JPMI01000240">
    <property type="protein sequence ID" value="KFA89511.1"/>
    <property type="molecule type" value="Genomic_DNA"/>
</dbReference>
<proteinExistence type="predicted"/>
<name>A0A084SM26_9BACT</name>
<sequence>MDDDIWLQGALEFFLTPLSHESFPRFLAHEACLSCGRIKTIALFQAEVPGNELSQCQVDTLTGLLVLFQSPAHGLCYRRSVGFLSNYLLAVGLSRLPPAQALLVDVIFCLLCAFFQNLLEFCLERLEGLGICQGQCRCGGEWNPTAHRGFVVGE</sequence>
<dbReference type="AlphaFoldDB" id="A0A084SM26"/>
<dbReference type="Proteomes" id="UP000028547">
    <property type="component" value="Unassembled WGS sequence"/>
</dbReference>
<organism evidence="1 2">
    <name type="scientific">Archangium violaceum Cb vi76</name>
    <dbReference type="NCBI Taxonomy" id="1406225"/>
    <lineage>
        <taxon>Bacteria</taxon>
        <taxon>Pseudomonadati</taxon>
        <taxon>Myxococcota</taxon>
        <taxon>Myxococcia</taxon>
        <taxon>Myxococcales</taxon>
        <taxon>Cystobacterineae</taxon>
        <taxon>Archangiaceae</taxon>
        <taxon>Archangium</taxon>
    </lineage>
</organism>
<evidence type="ECO:0000313" key="2">
    <source>
        <dbReference type="Proteomes" id="UP000028547"/>
    </source>
</evidence>